<evidence type="ECO:0008006" key="4">
    <source>
        <dbReference type="Google" id="ProtNLM"/>
    </source>
</evidence>
<dbReference type="Proteomes" id="UP000707071">
    <property type="component" value="Unassembled WGS sequence"/>
</dbReference>
<feature type="signal peptide" evidence="1">
    <location>
        <begin position="1"/>
        <end position="18"/>
    </location>
</feature>
<gene>
    <name evidence="2" type="ORF">E4U09_005067</name>
</gene>
<name>A0A9P7QH62_9HYPO</name>
<evidence type="ECO:0000313" key="2">
    <source>
        <dbReference type="EMBL" id="KAG6289313.1"/>
    </source>
</evidence>
<comment type="caution">
    <text evidence="2">The sequence shown here is derived from an EMBL/GenBank/DDBJ whole genome shotgun (WGS) entry which is preliminary data.</text>
</comment>
<evidence type="ECO:0000256" key="1">
    <source>
        <dbReference type="SAM" id="SignalP"/>
    </source>
</evidence>
<dbReference type="AlphaFoldDB" id="A0A9P7QH62"/>
<reference evidence="2 3" key="1">
    <citation type="journal article" date="2020" name="bioRxiv">
        <title>Whole genome comparisons of ergot fungi reveals the divergence and evolution of species within the genus Claviceps are the result of varying mechanisms driving genome evolution and host range expansion.</title>
        <authorList>
            <person name="Wyka S.A."/>
            <person name="Mondo S.J."/>
            <person name="Liu M."/>
            <person name="Dettman J."/>
            <person name="Nalam V."/>
            <person name="Broders K.D."/>
        </authorList>
    </citation>
    <scope>NUCLEOTIDE SEQUENCE [LARGE SCALE GENOMIC DNA]</scope>
    <source>
        <strain evidence="2 3">Clav52</strain>
    </source>
</reference>
<dbReference type="EMBL" id="SRRH01000415">
    <property type="protein sequence ID" value="KAG6289313.1"/>
    <property type="molecule type" value="Genomic_DNA"/>
</dbReference>
<keyword evidence="3" id="KW-1185">Reference proteome</keyword>
<proteinExistence type="predicted"/>
<accession>A0A9P7QH62</accession>
<evidence type="ECO:0000313" key="3">
    <source>
        <dbReference type="Proteomes" id="UP000707071"/>
    </source>
</evidence>
<protein>
    <recommendedName>
        <fullName evidence="4">Small secreted protein</fullName>
    </recommendedName>
</protein>
<organism evidence="2 3">
    <name type="scientific">Claviceps aff. purpurea</name>
    <dbReference type="NCBI Taxonomy" id="1967640"/>
    <lineage>
        <taxon>Eukaryota</taxon>
        <taxon>Fungi</taxon>
        <taxon>Dikarya</taxon>
        <taxon>Ascomycota</taxon>
        <taxon>Pezizomycotina</taxon>
        <taxon>Sordariomycetes</taxon>
        <taxon>Hypocreomycetidae</taxon>
        <taxon>Hypocreales</taxon>
        <taxon>Clavicipitaceae</taxon>
        <taxon>Claviceps</taxon>
    </lineage>
</organism>
<sequence>MKLSTVLGTFAISTLAYASPLVPVSPEAQSLEARNPEYCCVTSTIGGRSAAGYVLWNGQPTQARLFGGCILTFTQSAKPPSQGGCADWTPSWSYFCGFLRVSPVAAVAPAKDCQHVKR</sequence>
<feature type="chain" id="PRO_5040265618" description="Small secreted protein" evidence="1">
    <location>
        <begin position="19"/>
        <end position="118"/>
    </location>
</feature>
<keyword evidence="1" id="KW-0732">Signal</keyword>